<sequence length="208" mass="23110">MLAQMALRATCGIRAIGSPSQFYTNRSVTCFSSSREKEWEKHGTCGGCIETLNSPKKFFGAALFLHSKYNIDRVGLEDLQGPSITLLFLHNLWLMSRVNYIFFLLLAEPATSSFGKSQLEEKSDPSGGLVDGGRGGVGTQKKQWWDIGPSIQGFSTIAPLRCADVNPQHGEFWELQSTHPKTTTRHCWKAAVLDGRLEFLLLSKRVAE</sequence>
<dbReference type="OrthoDB" id="435754at2759"/>
<dbReference type="Gene3D" id="3.90.730.10">
    <property type="entry name" value="Ribonuclease T2-like"/>
    <property type="match status" value="1"/>
</dbReference>
<evidence type="ECO:0000256" key="1">
    <source>
        <dbReference type="ARBA" id="ARBA00007469"/>
    </source>
</evidence>
<dbReference type="GO" id="GO:0003723">
    <property type="term" value="F:RNA binding"/>
    <property type="evidence" value="ECO:0007669"/>
    <property type="project" value="InterPro"/>
</dbReference>
<dbReference type="Pfam" id="PF00445">
    <property type="entry name" value="Ribonuclease_T2"/>
    <property type="match status" value="1"/>
</dbReference>
<accession>V8NES6</accession>
<dbReference type="SUPFAM" id="SSF55895">
    <property type="entry name" value="Ribonuclease Rh-like"/>
    <property type="match status" value="1"/>
</dbReference>
<dbReference type="GO" id="GO:0033897">
    <property type="term" value="F:ribonuclease T2 activity"/>
    <property type="evidence" value="ECO:0007669"/>
    <property type="project" value="InterPro"/>
</dbReference>
<dbReference type="EMBL" id="AZIM01004564">
    <property type="protein sequence ID" value="ETE60585.1"/>
    <property type="molecule type" value="Genomic_DNA"/>
</dbReference>
<dbReference type="InterPro" id="IPR001568">
    <property type="entry name" value="RNase_T2-like"/>
</dbReference>
<feature type="region of interest" description="Disordered" evidence="3">
    <location>
        <begin position="117"/>
        <end position="137"/>
    </location>
</feature>
<keyword evidence="5" id="KW-1185">Reference proteome</keyword>
<comment type="caution">
    <text evidence="4">The sequence shown here is derived from an EMBL/GenBank/DDBJ whole genome shotgun (WGS) entry which is preliminary data.</text>
</comment>
<reference evidence="4 5" key="1">
    <citation type="journal article" date="2013" name="Proc. Natl. Acad. Sci. U.S.A.">
        <title>The king cobra genome reveals dynamic gene evolution and adaptation in the snake venom system.</title>
        <authorList>
            <person name="Vonk F.J."/>
            <person name="Casewell N.R."/>
            <person name="Henkel C.V."/>
            <person name="Heimberg A.M."/>
            <person name="Jansen H.J."/>
            <person name="McCleary R.J."/>
            <person name="Kerkkamp H.M."/>
            <person name="Vos R.A."/>
            <person name="Guerreiro I."/>
            <person name="Calvete J.J."/>
            <person name="Wuster W."/>
            <person name="Woods A.E."/>
            <person name="Logan J.M."/>
            <person name="Harrison R.A."/>
            <person name="Castoe T.A."/>
            <person name="de Koning A.P."/>
            <person name="Pollock D.D."/>
            <person name="Yandell M."/>
            <person name="Calderon D."/>
            <person name="Renjifo C."/>
            <person name="Currier R.B."/>
            <person name="Salgado D."/>
            <person name="Pla D."/>
            <person name="Sanz L."/>
            <person name="Hyder A.S."/>
            <person name="Ribeiro J.M."/>
            <person name="Arntzen J.W."/>
            <person name="van den Thillart G.E."/>
            <person name="Boetzer M."/>
            <person name="Pirovano W."/>
            <person name="Dirks R.P."/>
            <person name="Spaink H.P."/>
            <person name="Duboule D."/>
            <person name="McGlinn E."/>
            <person name="Kini R.M."/>
            <person name="Richardson M.K."/>
        </authorList>
    </citation>
    <scope>NUCLEOTIDE SEQUENCE</scope>
    <source>
        <tissue evidence="4">Blood</tissue>
    </source>
</reference>
<dbReference type="Proteomes" id="UP000018936">
    <property type="component" value="Unassembled WGS sequence"/>
</dbReference>
<comment type="similarity">
    <text evidence="1 2">Belongs to the RNase T2 family.</text>
</comment>
<organism evidence="4 5">
    <name type="scientific">Ophiophagus hannah</name>
    <name type="common">King cobra</name>
    <name type="synonym">Naja hannah</name>
    <dbReference type="NCBI Taxonomy" id="8665"/>
    <lineage>
        <taxon>Eukaryota</taxon>
        <taxon>Metazoa</taxon>
        <taxon>Chordata</taxon>
        <taxon>Craniata</taxon>
        <taxon>Vertebrata</taxon>
        <taxon>Euteleostomi</taxon>
        <taxon>Lepidosauria</taxon>
        <taxon>Squamata</taxon>
        <taxon>Bifurcata</taxon>
        <taxon>Unidentata</taxon>
        <taxon>Episquamata</taxon>
        <taxon>Toxicofera</taxon>
        <taxon>Serpentes</taxon>
        <taxon>Colubroidea</taxon>
        <taxon>Elapidae</taxon>
        <taxon>Elapinae</taxon>
        <taxon>Ophiophagus</taxon>
    </lineage>
</organism>
<proteinExistence type="inferred from homology"/>
<evidence type="ECO:0000256" key="3">
    <source>
        <dbReference type="SAM" id="MobiDB-lite"/>
    </source>
</evidence>
<name>V8NES6_OPHHA</name>
<dbReference type="AlphaFoldDB" id="V8NES6"/>
<evidence type="ECO:0000256" key="2">
    <source>
        <dbReference type="RuleBase" id="RU004328"/>
    </source>
</evidence>
<evidence type="ECO:0000313" key="4">
    <source>
        <dbReference type="EMBL" id="ETE60585.1"/>
    </source>
</evidence>
<evidence type="ECO:0000313" key="5">
    <source>
        <dbReference type="Proteomes" id="UP000018936"/>
    </source>
</evidence>
<feature type="non-terminal residue" evidence="4">
    <location>
        <position position="1"/>
    </location>
</feature>
<protein>
    <submittedName>
        <fullName evidence="4">Uncharacterized protein</fullName>
    </submittedName>
</protein>
<dbReference type="InterPro" id="IPR036430">
    <property type="entry name" value="RNase_T2-like_sf"/>
</dbReference>
<gene>
    <name evidence="4" type="ORF">L345_13677</name>
</gene>